<sequence>MKARELNKAIAAHGVWKVRLHEAITSGTSEYRPESVALDTACEFGKWFYAIPVAERPAELWGKVQRLHALFHKEAGRILEFALEGNPEEALALMTDLGGVFVSTSIELSNTLYAWKQQVLEETDRVALVPACETA</sequence>
<evidence type="ECO:0000313" key="3">
    <source>
        <dbReference type="Proteomes" id="UP000319449"/>
    </source>
</evidence>
<keyword evidence="2" id="KW-0675">Receptor</keyword>
<comment type="caution">
    <text evidence="2">The sequence shown here is derived from an EMBL/GenBank/DDBJ whole genome shotgun (WGS) entry which is preliminary data.</text>
</comment>
<dbReference type="EMBL" id="VLLN01000027">
    <property type="protein sequence ID" value="TWJ16460.1"/>
    <property type="molecule type" value="Genomic_DNA"/>
</dbReference>
<dbReference type="Proteomes" id="UP000319449">
    <property type="component" value="Unassembled WGS sequence"/>
</dbReference>
<evidence type="ECO:0000259" key="1">
    <source>
        <dbReference type="Pfam" id="PF13682"/>
    </source>
</evidence>
<gene>
    <name evidence="2" type="ORF">JN12_03402</name>
</gene>
<name>A0A562VEZ9_9BACT</name>
<keyword evidence="3" id="KW-1185">Reference proteome</keyword>
<proteinExistence type="predicted"/>
<dbReference type="Gene3D" id="1.20.120.30">
    <property type="entry name" value="Aspartate receptor, ligand-binding domain"/>
    <property type="match status" value="1"/>
</dbReference>
<protein>
    <submittedName>
        <fullName evidence="2">Chemoreceptor zinc-binding protein</fullName>
    </submittedName>
</protein>
<accession>A0A562VEZ9</accession>
<dbReference type="OrthoDB" id="7508312at2"/>
<organism evidence="2 3">
    <name type="scientific">Geobacter argillaceus</name>
    <dbReference type="NCBI Taxonomy" id="345631"/>
    <lineage>
        <taxon>Bacteria</taxon>
        <taxon>Pseudomonadati</taxon>
        <taxon>Thermodesulfobacteriota</taxon>
        <taxon>Desulfuromonadia</taxon>
        <taxon>Geobacterales</taxon>
        <taxon>Geobacteraceae</taxon>
        <taxon>Geobacter</taxon>
    </lineage>
</organism>
<dbReference type="InterPro" id="IPR025991">
    <property type="entry name" value="Chemoreceptor_zinc-bind_dom"/>
</dbReference>
<evidence type="ECO:0000313" key="2">
    <source>
        <dbReference type="EMBL" id="TWJ16460.1"/>
    </source>
</evidence>
<dbReference type="Pfam" id="PF13682">
    <property type="entry name" value="CZB"/>
    <property type="match status" value="1"/>
</dbReference>
<feature type="domain" description="Chemoreceptor zinc-binding" evidence="1">
    <location>
        <begin position="13"/>
        <end position="79"/>
    </location>
</feature>
<dbReference type="AlphaFoldDB" id="A0A562VEZ9"/>
<dbReference type="RefSeq" id="WP_145024963.1">
    <property type="nucleotide sequence ID" value="NZ_VLLN01000027.1"/>
</dbReference>
<reference evidence="2 3" key="1">
    <citation type="submission" date="2019-07" db="EMBL/GenBank/DDBJ databases">
        <title>Genomic Encyclopedia of Archaeal and Bacterial Type Strains, Phase II (KMG-II): from individual species to whole genera.</title>
        <authorList>
            <person name="Goeker M."/>
        </authorList>
    </citation>
    <scope>NUCLEOTIDE SEQUENCE [LARGE SCALE GENOMIC DNA]</scope>
    <source>
        <strain evidence="2 3">ATCC BAA-1139</strain>
    </source>
</reference>